<dbReference type="CDD" id="cd07516">
    <property type="entry name" value="HAD_Pase"/>
    <property type="match status" value="1"/>
</dbReference>
<dbReference type="SFLD" id="SFLDG01144">
    <property type="entry name" value="C2.B.4:_PGP_Like"/>
    <property type="match status" value="1"/>
</dbReference>
<dbReference type="EMBL" id="DXAY01000114">
    <property type="protein sequence ID" value="HIZ74550.1"/>
    <property type="molecule type" value="Genomic_DNA"/>
</dbReference>
<dbReference type="SFLD" id="SFLDS00003">
    <property type="entry name" value="Haloacid_Dehalogenase"/>
    <property type="match status" value="1"/>
</dbReference>
<dbReference type="InterPro" id="IPR006379">
    <property type="entry name" value="HAD-SF_hydro_IIB"/>
</dbReference>
<dbReference type="PROSITE" id="PS01229">
    <property type="entry name" value="COF_2"/>
    <property type="match status" value="1"/>
</dbReference>
<dbReference type="GO" id="GO:0016791">
    <property type="term" value="F:phosphatase activity"/>
    <property type="evidence" value="ECO:0007669"/>
    <property type="project" value="TreeGrafter"/>
</dbReference>
<accession>A0A9D2G8U4</accession>
<dbReference type="GO" id="GO:0000287">
    <property type="term" value="F:magnesium ion binding"/>
    <property type="evidence" value="ECO:0007669"/>
    <property type="project" value="TreeGrafter"/>
</dbReference>
<dbReference type="Pfam" id="PF08282">
    <property type="entry name" value="Hydrolase_3"/>
    <property type="match status" value="1"/>
</dbReference>
<evidence type="ECO:0000313" key="2">
    <source>
        <dbReference type="Proteomes" id="UP000824116"/>
    </source>
</evidence>
<dbReference type="PRINTS" id="PR00119">
    <property type="entry name" value="CATATPASE"/>
</dbReference>
<gene>
    <name evidence="1" type="ORF">H9723_04800</name>
</gene>
<dbReference type="SUPFAM" id="SSF56784">
    <property type="entry name" value="HAD-like"/>
    <property type="match status" value="1"/>
</dbReference>
<dbReference type="InterPro" id="IPR036412">
    <property type="entry name" value="HAD-like_sf"/>
</dbReference>
<dbReference type="InterPro" id="IPR023214">
    <property type="entry name" value="HAD_sf"/>
</dbReference>
<organism evidence="1 2">
    <name type="scientific">Candidatus Mediterraneibacter stercoravium</name>
    <dbReference type="NCBI Taxonomy" id="2838685"/>
    <lineage>
        <taxon>Bacteria</taxon>
        <taxon>Bacillati</taxon>
        <taxon>Bacillota</taxon>
        <taxon>Clostridia</taxon>
        <taxon>Lachnospirales</taxon>
        <taxon>Lachnospiraceae</taxon>
        <taxon>Mediterraneibacter</taxon>
    </lineage>
</organism>
<dbReference type="Proteomes" id="UP000824116">
    <property type="component" value="Unassembled WGS sequence"/>
</dbReference>
<dbReference type="Gene3D" id="3.30.1240.10">
    <property type="match status" value="1"/>
</dbReference>
<dbReference type="InterPro" id="IPR000150">
    <property type="entry name" value="Cof"/>
</dbReference>
<dbReference type="GO" id="GO:0005829">
    <property type="term" value="C:cytosol"/>
    <property type="evidence" value="ECO:0007669"/>
    <property type="project" value="TreeGrafter"/>
</dbReference>
<comment type="caution">
    <text evidence="1">The sequence shown here is derived from an EMBL/GenBank/DDBJ whole genome shotgun (WGS) entry which is preliminary data.</text>
</comment>
<dbReference type="PANTHER" id="PTHR10000:SF8">
    <property type="entry name" value="HAD SUPERFAMILY HYDROLASE-LIKE, TYPE 3"/>
    <property type="match status" value="1"/>
</dbReference>
<dbReference type="Gene3D" id="3.40.50.1000">
    <property type="entry name" value="HAD superfamily/HAD-like"/>
    <property type="match status" value="1"/>
</dbReference>
<dbReference type="NCBIfam" id="TIGR00099">
    <property type="entry name" value="Cof-subfamily"/>
    <property type="match status" value="1"/>
</dbReference>
<dbReference type="NCBIfam" id="TIGR01484">
    <property type="entry name" value="HAD-SF-IIB"/>
    <property type="match status" value="1"/>
</dbReference>
<protein>
    <submittedName>
        <fullName evidence="1">Cof-type HAD-IIB family hydrolase</fullName>
    </submittedName>
</protein>
<dbReference type="PANTHER" id="PTHR10000">
    <property type="entry name" value="PHOSPHOSERINE PHOSPHATASE"/>
    <property type="match status" value="1"/>
</dbReference>
<reference evidence="1" key="2">
    <citation type="submission" date="2021-04" db="EMBL/GenBank/DDBJ databases">
        <authorList>
            <person name="Gilroy R."/>
        </authorList>
    </citation>
    <scope>NUCLEOTIDE SEQUENCE</scope>
    <source>
        <strain evidence="1">CHK196-3914</strain>
    </source>
</reference>
<keyword evidence="1" id="KW-0378">Hydrolase</keyword>
<dbReference type="SFLD" id="SFLDG01140">
    <property type="entry name" value="C2.B:_Phosphomannomutase_and_P"/>
    <property type="match status" value="1"/>
</dbReference>
<reference evidence="1" key="1">
    <citation type="journal article" date="2021" name="PeerJ">
        <title>Extensive microbial diversity within the chicken gut microbiome revealed by metagenomics and culture.</title>
        <authorList>
            <person name="Gilroy R."/>
            <person name="Ravi A."/>
            <person name="Getino M."/>
            <person name="Pursley I."/>
            <person name="Horton D.L."/>
            <person name="Alikhan N.F."/>
            <person name="Baker D."/>
            <person name="Gharbi K."/>
            <person name="Hall N."/>
            <person name="Watson M."/>
            <person name="Adriaenssens E.M."/>
            <person name="Foster-Nyarko E."/>
            <person name="Jarju S."/>
            <person name="Secka A."/>
            <person name="Antonio M."/>
            <person name="Oren A."/>
            <person name="Chaudhuri R.R."/>
            <person name="La Ragione R."/>
            <person name="Hildebrand F."/>
            <person name="Pallen M.J."/>
        </authorList>
    </citation>
    <scope>NUCLEOTIDE SEQUENCE</scope>
    <source>
        <strain evidence="1">CHK196-3914</strain>
    </source>
</reference>
<evidence type="ECO:0000313" key="1">
    <source>
        <dbReference type="EMBL" id="HIZ74550.1"/>
    </source>
</evidence>
<sequence>MKYQVLTLDLDGTLTNSKKEITPPTREALIHIQKTGRILILASGRPINGVAPLARKLEMEKYGGYMLSFNGARITKCSTGEVIYNRALPHDVIRPVFEEVRTCPGVDIITYTDSEIISGIGPNRYTMIEAGINKMAVRTVSDFPAALTFPINKMLVPGDPEILEELMPRLQDQYHGLLNIYRSEPHFLEIMPRNIDKAYSLHRLLSSLGLSAEQMICCGDGYNDVSMIEYAGLGVAMANAQTVVKESADFITRSNDDDGILHVIDLFLR</sequence>
<dbReference type="AlphaFoldDB" id="A0A9D2G8U4"/>
<name>A0A9D2G8U4_9FIRM</name>
<proteinExistence type="predicted"/>